<keyword evidence="2" id="KW-1185">Reference proteome</keyword>
<evidence type="ECO:0000313" key="1">
    <source>
        <dbReference type="EMBL" id="MVN89603.1"/>
    </source>
</evidence>
<accession>A0A6I4IP99</accession>
<dbReference type="Pfam" id="PF16677">
    <property type="entry name" value="GP3_package"/>
    <property type="match status" value="1"/>
</dbReference>
<proteinExistence type="predicted"/>
<protein>
    <recommendedName>
        <fullName evidence="3">DNA-packaging protein gp3</fullName>
    </recommendedName>
</protein>
<organism evidence="1 2">
    <name type="scientific">Mucilaginibacter aquatilis</name>
    <dbReference type="NCBI Taxonomy" id="1517760"/>
    <lineage>
        <taxon>Bacteria</taxon>
        <taxon>Pseudomonadati</taxon>
        <taxon>Bacteroidota</taxon>
        <taxon>Sphingobacteriia</taxon>
        <taxon>Sphingobacteriales</taxon>
        <taxon>Sphingobacteriaceae</taxon>
        <taxon>Mucilaginibacter</taxon>
    </lineage>
</organism>
<dbReference type="Proteomes" id="UP000434850">
    <property type="component" value="Unassembled WGS sequence"/>
</dbReference>
<dbReference type="OrthoDB" id="1263230at2"/>
<reference evidence="1 2" key="1">
    <citation type="submission" date="2019-12" db="EMBL/GenBank/DDBJ databases">
        <title>Mucilaginibacter sp. HME9299 genome sequencing and assembly.</title>
        <authorList>
            <person name="Kang H."/>
            <person name="Kim H."/>
            <person name="Joh K."/>
        </authorList>
    </citation>
    <scope>NUCLEOTIDE SEQUENCE [LARGE SCALE GENOMIC DNA]</scope>
    <source>
        <strain evidence="1 2">HME9299</strain>
    </source>
</reference>
<evidence type="ECO:0008006" key="3">
    <source>
        <dbReference type="Google" id="ProtNLM"/>
    </source>
</evidence>
<evidence type="ECO:0000313" key="2">
    <source>
        <dbReference type="Proteomes" id="UP000434850"/>
    </source>
</evidence>
<dbReference type="EMBL" id="WQLA01000001">
    <property type="protein sequence ID" value="MVN89603.1"/>
    <property type="molecule type" value="Genomic_DNA"/>
</dbReference>
<dbReference type="InterPro" id="IPR032066">
    <property type="entry name" value="GP3_package"/>
</dbReference>
<comment type="caution">
    <text evidence="1">The sequence shown here is derived from an EMBL/GenBank/DDBJ whole genome shotgun (WGS) entry which is preliminary data.</text>
</comment>
<sequence length="185" mass="21159">MLKIFAFFNNYSYIYNYNMPIGNPIIMRSNKYILFQKAHHLRARVAEYFNYIKGIHHIELLPFKATAKSTPEMREQRVWDREPQPPTLSGLALFLGFESLQAFLLYEQNGAYASTLKRARLQIEAEYEKQLSGQPATGAIFALKSLGWMEKQAEKDGSTSALNTLRIEIVATGPTPAQHEQEVTL</sequence>
<name>A0A6I4IP99_9SPHI</name>
<dbReference type="AlphaFoldDB" id="A0A6I4IP99"/>
<gene>
    <name evidence="1" type="ORF">GO816_00520</name>
</gene>
<dbReference type="Gene3D" id="1.10.132.80">
    <property type="match status" value="1"/>
</dbReference>